<dbReference type="EMBL" id="BMIH01000002">
    <property type="protein sequence ID" value="GGB26860.1"/>
    <property type="molecule type" value="Genomic_DNA"/>
</dbReference>
<proteinExistence type="predicted"/>
<protein>
    <submittedName>
        <fullName evidence="1">Uncharacterized protein</fullName>
    </submittedName>
</protein>
<reference evidence="1" key="1">
    <citation type="journal article" date="2014" name="Int. J. Syst. Evol. Microbiol.">
        <title>Complete genome sequence of Corynebacterium casei LMG S-19264T (=DSM 44701T), isolated from a smear-ripened cheese.</title>
        <authorList>
            <consortium name="US DOE Joint Genome Institute (JGI-PGF)"/>
            <person name="Walter F."/>
            <person name="Albersmeier A."/>
            <person name="Kalinowski J."/>
            <person name="Ruckert C."/>
        </authorList>
    </citation>
    <scope>NUCLEOTIDE SEQUENCE</scope>
    <source>
        <strain evidence="1">CGMCC 1.15330</strain>
    </source>
</reference>
<keyword evidence="2" id="KW-1185">Reference proteome</keyword>
<dbReference type="AlphaFoldDB" id="A0A916T261"/>
<dbReference type="Proteomes" id="UP000623067">
    <property type="component" value="Unassembled WGS sequence"/>
</dbReference>
<comment type="caution">
    <text evidence="1">The sequence shown here is derived from an EMBL/GenBank/DDBJ whole genome shotgun (WGS) entry which is preliminary data.</text>
</comment>
<evidence type="ECO:0000313" key="2">
    <source>
        <dbReference type="Proteomes" id="UP000623067"/>
    </source>
</evidence>
<sequence length="180" mass="20063">MGARQQLRAGLSRFGDVAVEKVAHPTGGLQSCNNKDLERRTPAFGPTDFCGIQKPLANQKTGFALLESRMALGYAQRADGWPVGPELIRYRAWSCTSPTVQLVELRRRERGRRFVVLTLFPFLRTDRRHPPSPPMTLHRARRFAFARLRALAPDGQLAFGRGGGIELCRGGDHIGLEVML</sequence>
<dbReference type="PROSITE" id="PS51257">
    <property type="entry name" value="PROKAR_LIPOPROTEIN"/>
    <property type="match status" value="1"/>
</dbReference>
<reference evidence="1" key="2">
    <citation type="submission" date="2020-09" db="EMBL/GenBank/DDBJ databases">
        <authorList>
            <person name="Sun Q."/>
            <person name="Zhou Y."/>
        </authorList>
    </citation>
    <scope>NUCLEOTIDE SEQUENCE</scope>
    <source>
        <strain evidence="1">CGMCC 1.15330</strain>
    </source>
</reference>
<gene>
    <name evidence="1" type="ORF">GCM10011380_15530</name>
</gene>
<evidence type="ECO:0000313" key="1">
    <source>
        <dbReference type="EMBL" id="GGB26860.1"/>
    </source>
</evidence>
<name>A0A916T261_9SPHN</name>
<accession>A0A916T261</accession>
<organism evidence="1 2">
    <name type="scientific">Sphingomonas metalli</name>
    <dbReference type="NCBI Taxonomy" id="1779358"/>
    <lineage>
        <taxon>Bacteria</taxon>
        <taxon>Pseudomonadati</taxon>
        <taxon>Pseudomonadota</taxon>
        <taxon>Alphaproteobacteria</taxon>
        <taxon>Sphingomonadales</taxon>
        <taxon>Sphingomonadaceae</taxon>
        <taxon>Sphingomonas</taxon>
    </lineage>
</organism>